<proteinExistence type="predicted"/>
<sequence>MKPVVRFSNTESKYFAALLLAGVVLPSSAQATEGGGSVYPVGVNTVASGRLPPPGLTSFWYLSDYVANSTKDSDGHDKTGIHNFDLNVQAISLRLDYVYTDFTLLGAKVETRMALPLVKGEISFDVDTPRGRVHKTEHQDGMGDLTLVPLILSWSTPRFHQLLGLDIVAPIGSYDEDRLFNPGRNTWSYGPWYSFTAYPIDNLEISSKMVYFVNTKNDATNYKSGDEFNADYNIGYNVTKEWQVGVNGYIYKQITDDEQNGETYLDGNKGQVFAIGPAVKYQTPQWGFAMKWQHEMKVENRSEGDRFWVQAVFRF</sequence>
<organism evidence="1 2">
    <name type="scientific">Pseudomonas moorei</name>
    <dbReference type="NCBI Taxonomy" id="395599"/>
    <lineage>
        <taxon>Bacteria</taxon>
        <taxon>Pseudomonadati</taxon>
        <taxon>Pseudomonadota</taxon>
        <taxon>Gammaproteobacteria</taxon>
        <taxon>Pseudomonadales</taxon>
        <taxon>Pseudomonadaceae</taxon>
        <taxon>Pseudomonas</taxon>
    </lineage>
</organism>
<protein>
    <submittedName>
        <fullName evidence="1">Uncharacterized conserved protein</fullName>
    </submittedName>
</protein>
<gene>
    <name evidence="1" type="ORF">SAMN04490195_2413</name>
</gene>
<dbReference type="InterPro" id="IPR025737">
    <property type="entry name" value="FApF"/>
</dbReference>
<dbReference type="OrthoDB" id="8639774at2"/>
<dbReference type="RefSeq" id="WP_090321788.1">
    <property type="nucleotide sequence ID" value="NZ_FNKJ01000003.1"/>
</dbReference>
<dbReference type="Pfam" id="PF13557">
    <property type="entry name" value="Phenol_MetA_deg"/>
    <property type="match status" value="1"/>
</dbReference>
<name>A0A1H1EYF6_9PSED</name>
<evidence type="ECO:0000313" key="2">
    <source>
        <dbReference type="Proteomes" id="UP000199570"/>
    </source>
</evidence>
<dbReference type="EMBL" id="FNKJ01000003">
    <property type="protein sequence ID" value="SDQ93720.1"/>
    <property type="molecule type" value="Genomic_DNA"/>
</dbReference>
<reference evidence="2" key="1">
    <citation type="submission" date="2016-10" db="EMBL/GenBank/DDBJ databases">
        <authorList>
            <person name="Varghese N."/>
            <person name="Submissions S."/>
        </authorList>
    </citation>
    <scope>NUCLEOTIDE SEQUENCE [LARGE SCALE GENOMIC DNA]</scope>
    <source>
        <strain evidence="2">BS3775</strain>
    </source>
</reference>
<dbReference type="Proteomes" id="UP000199570">
    <property type="component" value="Unassembled WGS sequence"/>
</dbReference>
<evidence type="ECO:0000313" key="1">
    <source>
        <dbReference type="EMBL" id="SDQ93720.1"/>
    </source>
</evidence>
<dbReference type="AlphaFoldDB" id="A0A1H1EYF6"/>
<accession>A0A1H1EYF6</accession>
<keyword evidence="2" id="KW-1185">Reference proteome</keyword>